<name>A0A1V1PIN4_9BACT</name>
<comment type="caution">
    <text evidence="2">The sequence shown here is derived from an EMBL/GenBank/DDBJ whole genome shotgun (WGS) entry which is preliminary data.</text>
</comment>
<dbReference type="EMBL" id="ATBP01000002">
    <property type="protein sequence ID" value="ETR74634.1"/>
    <property type="molecule type" value="Genomic_DNA"/>
</dbReference>
<evidence type="ECO:0000256" key="1">
    <source>
        <dbReference type="ARBA" id="ARBA00022596"/>
    </source>
</evidence>
<dbReference type="Gene3D" id="3.30.70.1380">
    <property type="entry name" value="Transcriptional regulatory protein pf0864 domain like"/>
    <property type="match status" value="1"/>
</dbReference>
<accession>A0A1V1PIN4</accession>
<reference evidence="3" key="1">
    <citation type="submission" date="2012-11" db="EMBL/GenBank/DDBJ databases">
        <authorList>
            <person name="Lucero-Rivera Y.E."/>
            <person name="Tovar-Ramirez D."/>
        </authorList>
    </citation>
    <scope>NUCLEOTIDE SEQUENCE [LARGE SCALE GENOMIC DNA]</scope>
    <source>
        <strain evidence="3">Araruama</strain>
    </source>
</reference>
<dbReference type="Proteomes" id="UP000189670">
    <property type="component" value="Unassembled WGS sequence"/>
</dbReference>
<dbReference type="PANTHER" id="PTHR36566:SF1">
    <property type="entry name" value="PYRIDINIUM-3,5-BISTHIOCARBOXYLIC ACID MONONUCLEOTIDE NICKEL INSERTION PROTEIN"/>
    <property type="match status" value="1"/>
</dbReference>
<sequence>MGITGTKAIVNTRAAPMRHFPQIVDLIEKSSLSGRVKTQSVAMFEKLATAEAHIHGCAIENVHFHEVGAVDSIVDIVGGVCGLEALGIDHIVFSPLPLGTGFVNCQHGRLPVPAPATIDILKDIPVYGTQIPYELVTPTGALFAKCLAESYGPIPQMQIIKTGYGAGSRQLDDRPNLLRIILGKALPADGSNTVCESVGLIETQMDDITPECLSHAMSQLMSAGALDALIIPVHMKKNRSGHQLQVICRPSDIAPLTDMILQETSSIGVRYQIVQRKVLKRQIKTVQTKLGSVQAKEIIQPDGSIRLTPEFDSCQKLAKEKGISLQDIYKVVI</sequence>
<proteinExistence type="predicted"/>
<evidence type="ECO:0008006" key="4">
    <source>
        <dbReference type="Google" id="ProtNLM"/>
    </source>
</evidence>
<evidence type="ECO:0000313" key="2">
    <source>
        <dbReference type="EMBL" id="ETR74634.1"/>
    </source>
</evidence>
<dbReference type="AlphaFoldDB" id="A0A1V1PIN4"/>
<dbReference type="PANTHER" id="PTHR36566">
    <property type="entry name" value="NICKEL INSERTION PROTEIN-RELATED"/>
    <property type="match status" value="1"/>
</dbReference>
<evidence type="ECO:0000313" key="3">
    <source>
        <dbReference type="Proteomes" id="UP000189670"/>
    </source>
</evidence>
<dbReference type="Pfam" id="PF01969">
    <property type="entry name" value="Ni_insertion"/>
    <property type="match status" value="1"/>
</dbReference>
<keyword evidence="1" id="KW-0533">Nickel</keyword>
<gene>
    <name evidence="2" type="ORF">OMM_00059</name>
</gene>
<dbReference type="NCBIfam" id="TIGR00299">
    <property type="entry name" value="nickel pincer cofactor biosynthesis protein LarC"/>
    <property type="match status" value="1"/>
</dbReference>
<dbReference type="InterPro" id="IPR002822">
    <property type="entry name" value="Ni_insertion"/>
</dbReference>
<protein>
    <recommendedName>
        <fullName evidence="4">Nickel insertion protein</fullName>
    </recommendedName>
</protein>
<organism evidence="2 3">
    <name type="scientific">Candidatus Magnetoglobus multicellularis str. Araruama</name>
    <dbReference type="NCBI Taxonomy" id="890399"/>
    <lineage>
        <taxon>Bacteria</taxon>
        <taxon>Pseudomonadati</taxon>
        <taxon>Thermodesulfobacteriota</taxon>
        <taxon>Desulfobacteria</taxon>
        <taxon>Desulfobacterales</taxon>
        <taxon>Desulfobacteraceae</taxon>
        <taxon>Candidatus Magnetoglobus</taxon>
    </lineage>
</organism>